<comment type="caution">
    <text evidence="2">The sequence shown here is derived from an EMBL/GenBank/DDBJ whole genome shotgun (WGS) entry which is preliminary data.</text>
</comment>
<organism evidence="2 3">
    <name type="scientific">Streptomyces prasinosporus</name>
    <dbReference type="NCBI Taxonomy" id="68256"/>
    <lineage>
        <taxon>Bacteria</taxon>
        <taxon>Bacillati</taxon>
        <taxon>Actinomycetota</taxon>
        <taxon>Actinomycetes</taxon>
        <taxon>Kitasatosporales</taxon>
        <taxon>Streptomycetaceae</taxon>
        <taxon>Streptomyces</taxon>
        <taxon>Streptomyces albogriseolus group</taxon>
    </lineage>
</organism>
<gene>
    <name evidence="2" type="ORF">GCM10019016_137460</name>
</gene>
<evidence type="ECO:0000313" key="3">
    <source>
        <dbReference type="Proteomes" id="UP001501455"/>
    </source>
</evidence>
<feature type="region of interest" description="Disordered" evidence="1">
    <location>
        <begin position="179"/>
        <end position="208"/>
    </location>
</feature>
<protein>
    <submittedName>
        <fullName evidence="2">Uncharacterized protein</fullName>
    </submittedName>
</protein>
<keyword evidence="3" id="KW-1185">Reference proteome</keyword>
<reference evidence="3" key="1">
    <citation type="journal article" date="2019" name="Int. J. Syst. Evol. Microbiol.">
        <title>The Global Catalogue of Microorganisms (GCM) 10K type strain sequencing project: providing services to taxonomists for standard genome sequencing and annotation.</title>
        <authorList>
            <consortium name="The Broad Institute Genomics Platform"/>
            <consortium name="The Broad Institute Genome Sequencing Center for Infectious Disease"/>
            <person name="Wu L."/>
            <person name="Ma J."/>
        </authorList>
    </citation>
    <scope>NUCLEOTIDE SEQUENCE [LARGE SCALE GENOMIC DNA]</scope>
    <source>
        <strain evidence="3">JCM 4816</strain>
    </source>
</reference>
<name>A0ABP6UFT1_9ACTN</name>
<evidence type="ECO:0000313" key="2">
    <source>
        <dbReference type="EMBL" id="GAA3506631.1"/>
    </source>
</evidence>
<feature type="compositionally biased region" description="Gly residues" evidence="1">
    <location>
        <begin position="188"/>
        <end position="197"/>
    </location>
</feature>
<evidence type="ECO:0000256" key="1">
    <source>
        <dbReference type="SAM" id="MobiDB-lite"/>
    </source>
</evidence>
<dbReference type="Proteomes" id="UP001501455">
    <property type="component" value="Unassembled WGS sequence"/>
</dbReference>
<dbReference type="EMBL" id="BAAAXF010000092">
    <property type="protein sequence ID" value="GAA3506631.1"/>
    <property type="molecule type" value="Genomic_DNA"/>
</dbReference>
<proteinExistence type="predicted"/>
<sequence>MAEVCWLITRRAEFEDEVGGPLLGERCGRGPAPLVTHLELLECQPTVFPDDELPIGGRTVGELRGVRVHLRERVAEQSALPGAVLEEREPELHAYRMLRGRHGAFEQLNNGLSDLWHLELIAIRRAGRVTDAKVRRRDYYLLVAGAARAQELRTTEPHLAWYDQQAAYVAMAAEGMSGGRRHRTGRSMAGGGCGGVPAAGRRGTRGPC</sequence>
<accession>A0ABP6UFT1</accession>
<dbReference type="RefSeq" id="WP_193457054.1">
    <property type="nucleotide sequence ID" value="NZ_BAAAXF010000092.1"/>
</dbReference>